<dbReference type="InterPro" id="IPR012955">
    <property type="entry name" value="CASP_C"/>
</dbReference>
<comment type="caution">
    <text evidence="14">The sequence shown here is derived from an EMBL/GenBank/DDBJ whole genome shotgun (WGS) entry which is preliminary data.</text>
</comment>
<dbReference type="PANTHER" id="PTHR14043">
    <property type="entry name" value="CCAAT DISPLACEMENT PROTEIN-RELATED"/>
    <property type="match status" value="1"/>
</dbReference>
<evidence type="ECO:0000256" key="6">
    <source>
        <dbReference type="ARBA" id="ARBA00022989"/>
    </source>
</evidence>
<evidence type="ECO:0000256" key="2">
    <source>
        <dbReference type="ARBA" id="ARBA00006415"/>
    </source>
</evidence>
<proteinExistence type="inferred from homology"/>
<reference evidence="15" key="1">
    <citation type="journal article" date="2019" name="Nat. Commun.">
        <title>Expansion of phycobilisome linker gene families in mesophilic red algae.</title>
        <authorList>
            <person name="Lee J."/>
            <person name="Kim D."/>
            <person name="Bhattacharya D."/>
            <person name="Yoon H.S."/>
        </authorList>
    </citation>
    <scope>NUCLEOTIDE SEQUENCE [LARGE SCALE GENOMIC DNA]</scope>
    <source>
        <strain evidence="15">CCMP 1328</strain>
    </source>
</reference>
<evidence type="ECO:0000259" key="12">
    <source>
        <dbReference type="Pfam" id="PF08172"/>
    </source>
</evidence>
<keyword evidence="7" id="KW-0333">Golgi apparatus</keyword>
<evidence type="ECO:0000256" key="7">
    <source>
        <dbReference type="ARBA" id="ARBA00023034"/>
    </source>
</evidence>
<dbReference type="Proteomes" id="UP000324585">
    <property type="component" value="Unassembled WGS sequence"/>
</dbReference>
<evidence type="ECO:0000256" key="1">
    <source>
        <dbReference type="ARBA" id="ARBA00004409"/>
    </source>
</evidence>
<dbReference type="Pfam" id="PF08172">
    <property type="entry name" value="CASP_C"/>
    <property type="match status" value="1"/>
</dbReference>
<comment type="subcellular location">
    <subcellularLocation>
        <location evidence="1">Golgi apparatus membrane</location>
        <topology evidence="1">Single-pass type IV membrane protein</topology>
    </subcellularLocation>
</comment>
<keyword evidence="9 11" id="KW-0472">Membrane</keyword>
<dbReference type="GO" id="GO:0006891">
    <property type="term" value="P:intra-Golgi vesicle-mediated transport"/>
    <property type="evidence" value="ECO:0007669"/>
    <property type="project" value="InterPro"/>
</dbReference>
<keyword evidence="8 10" id="KW-0175">Coiled coil</keyword>
<feature type="coiled-coil region" evidence="10">
    <location>
        <begin position="487"/>
        <end position="514"/>
    </location>
</feature>
<gene>
    <name evidence="14" type="ORF">FVE85_5543</name>
</gene>
<keyword evidence="4" id="KW-0813">Transport</keyword>
<organism evidence="14 15">
    <name type="scientific">Porphyridium purpureum</name>
    <name type="common">Red alga</name>
    <name type="synonym">Porphyridium cruentum</name>
    <dbReference type="NCBI Taxonomy" id="35688"/>
    <lineage>
        <taxon>Eukaryota</taxon>
        <taxon>Rhodophyta</taxon>
        <taxon>Bangiophyceae</taxon>
        <taxon>Porphyridiales</taxon>
        <taxon>Porphyridiaceae</taxon>
        <taxon>Porphyridium</taxon>
    </lineage>
</organism>
<accession>A0A5J4Z408</accession>
<evidence type="ECO:0000256" key="11">
    <source>
        <dbReference type="SAM" id="Phobius"/>
    </source>
</evidence>
<evidence type="ECO:0000259" key="13">
    <source>
        <dbReference type="Pfam" id="PF25398"/>
    </source>
</evidence>
<evidence type="ECO:0000256" key="3">
    <source>
        <dbReference type="ARBA" id="ARBA00018691"/>
    </source>
</evidence>
<name>A0A5J4Z408_PORPP</name>
<dbReference type="Pfam" id="PF25398">
    <property type="entry name" value="CUX1_N"/>
    <property type="match status" value="1"/>
</dbReference>
<dbReference type="PANTHER" id="PTHR14043:SF2">
    <property type="entry name" value="HOMEOBOX PROTEIN CUT"/>
    <property type="match status" value="1"/>
</dbReference>
<evidence type="ECO:0000256" key="4">
    <source>
        <dbReference type="ARBA" id="ARBA00022448"/>
    </source>
</evidence>
<evidence type="ECO:0000313" key="14">
    <source>
        <dbReference type="EMBL" id="KAA8497958.1"/>
    </source>
</evidence>
<keyword evidence="15" id="KW-1185">Reference proteome</keyword>
<keyword evidence="6 11" id="KW-1133">Transmembrane helix</keyword>
<evidence type="ECO:0000256" key="10">
    <source>
        <dbReference type="SAM" id="Coils"/>
    </source>
</evidence>
<dbReference type="OrthoDB" id="10257567at2759"/>
<dbReference type="AlphaFoldDB" id="A0A5J4Z408"/>
<evidence type="ECO:0000256" key="8">
    <source>
        <dbReference type="ARBA" id="ARBA00023054"/>
    </source>
</evidence>
<evidence type="ECO:0000256" key="9">
    <source>
        <dbReference type="ARBA" id="ARBA00023136"/>
    </source>
</evidence>
<comment type="similarity">
    <text evidence="2">Belongs to the CASP family.</text>
</comment>
<protein>
    <recommendedName>
        <fullName evidence="3">Protein CASP</fullName>
    </recommendedName>
</protein>
<evidence type="ECO:0000256" key="5">
    <source>
        <dbReference type="ARBA" id="ARBA00022692"/>
    </source>
</evidence>
<feature type="transmembrane region" description="Helical" evidence="11">
    <location>
        <begin position="606"/>
        <end position="626"/>
    </location>
</feature>
<dbReference type="GO" id="GO:0000139">
    <property type="term" value="C:Golgi membrane"/>
    <property type="evidence" value="ECO:0007669"/>
    <property type="project" value="UniProtKB-SubCell"/>
</dbReference>
<evidence type="ECO:0000313" key="15">
    <source>
        <dbReference type="Proteomes" id="UP000324585"/>
    </source>
</evidence>
<feature type="domain" description="Cux N-terminal" evidence="13">
    <location>
        <begin position="45"/>
        <end position="171"/>
    </location>
</feature>
<keyword evidence="5 11" id="KW-0812">Transmembrane</keyword>
<feature type="domain" description="CASP C-terminal" evidence="12">
    <location>
        <begin position="434"/>
        <end position="628"/>
    </location>
</feature>
<dbReference type="EMBL" id="VRMN01000001">
    <property type="protein sequence ID" value="KAA8497958.1"/>
    <property type="molecule type" value="Genomic_DNA"/>
</dbReference>
<dbReference type="InterPro" id="IPR057476">
    <property type="entry name" value="Cux_N"/>
</dbReference>
<sequence>MDADPNGAGADAGLESAVLPVKAMHETAAPLSGAQIAENEVDQQRASRMRQALGEWQAFGLDSRRAELDEFALGIGEQQSETARTRKQLAEQTRECRRQVAALIATGDNTQGSAGVAAAEVGSHFGALLKQYQKEIDRLTVRAKGAEGAFLGLYKGLYDLPDPCGLLERAILDRERVTLLENETTMLAEQAWDKDREIEHYGRVTEGLQAELDAQKNSFEEHSELVALQVRAELLKGQEQLVSAYEMREQELLHQLNLANERMRDAAASAGAVARGTTNAASSVPGANVSELDLEIQRLQEENGLLRRALEERGRSVMPSASEGTLTTVRSGDSLKLASMIKEKHAEVRSLQAELANTVPRAAYEQVKHELETLREAHEEAKGLACVSTRVSLEHVLDNDKVVELLTFRVKALEASYVEIRMHSIKMEQELVEKSTAVTSLESKLMETKKSAASDTDAVTDVSRGDLAMSSMLDTVTRQRDRLHVHAEQLEYNAVQLLQRIEAYLLEIKTLKEENMDLFEHVRRLGATSGVANGSSISNRPVKADDVSDEVIGTNAVLSKYETAYKMRREREGLAVRREQYRRVGSMNRAERFTYHAGEKLLQHGILRLAFFAYFCLFHLFVYATLISRGFALMEHPP</sequence>